<evidence type="ECO:0000313" key="4">
    <source>
        <dbReference type="Proteomes" id="UP000192257"/>
    </source>
</evidence>
<dbReference type="AlphaFoldDB" id="A0A1X0NKV3"/>
<dbReference type="GeneID" id="39989598"/>
<feature type="coiled-coil region" evidence="1">
    <location>
        <begin position="99"/>
        <end position="143"/>
    </location>
</feature>
<evidence type="ECO:0000256" key="2">
    <source>
        <dbReference type="SAM" id="MobiDB-lite"/>
    </source>
</evidence>
<protein>
    <submittedName>
        <fullName evidence="3">Uncharacterized protein</fullName>
    </submittedName>
</protein>
<dbReference type="Proteomes" id="UP000192257">
    <property type="component" value="Unassembled WGS sequence"/>
</dbReference>
<keyword evidence="4" id="KW-1185">Reference proteome</keyword>
<keyword evidence="1" id="KW-0175">Coiled coil</keyword>
<reference evidence="3 4" key="1">
    <citation type="submission" date="2017-03" db="EMBL/GenBank/DDBJ databases">
        <title>An alternative strategy for trypanosome survival in the mammalian bloodstream revealed through genome and transcriptome analysis of the ubiquitous bovine parasite Trypanosoma (Megatrypanum) theileri.</title>
        <authorList>
            <person name="Kelly S."/>
            <person name="Ivens A."/>
            <person name="Mott A."/>
            <person name="O'Neill E."/>
            <person name="Emms D."/>
            <person name="Macleod O."/>
            <person name="Voorheis P."/>
            <person name="Matthews J."/>
            <person name="Matthews K."/>
            <person name="Carrington M."/>
        </authorList>
    </citation>
    <scope>NUCLEOTIDE SEQUENCE [LARGE SCALE GENOMIC DNA]</scope>
    <source>
        <strain evidence="3">Edinburgh</strain>
    </source>
</reference>
<evidence type="ECO:0000313" key="3">
    <source>
        <dbReference type="EMBL" id="ORC84740.1"/>
    </source>
</evidence>
<accession>A0A1X0NKV3</accession>
<proteinExistence type="predicted"/>
<gene>
    <name evidence="3" type="ORF">TM35_000411100</name>
</gene>
<feature type="region of interest" description="Disordered" evidence="2">
    <location>
        <begin position="171"/>
        <end position="191"/>
    </location>
</feature>
<organism evidence="3 4">
    <name type="scientific">Trypanosoma theileri</name>
    <dbReference type="NCBI Taxonomy" id="67003"/>
    <lineage>
        <taxon>Eukaryota</taxon>
        <taxon>Discoba</taxon>
        <taxon>Euglenozoa</taxon>
        <taxon>Kinetoplastea</taxon>
        <taxon>Metakinetoplastina</taxon>
        <taxon>Trypanosomatida</taxon>
        <taxon>Trypanosomatidae</taxon>
        <taxon>Trypanosoma</taxon>
    </lineage>
</organism>
<name>A0A1X0NKV3_9TRYP</name>
<dbReference type="EMBL" id="NBCO01000041">
    <property type="protein sequence ID" value="ORC84740.1"/>
    <property type="molecule type" value="Genomic_DNA"/>
</dbReference>
<sequence length="259" mass="30626">MSLNFDSYAASQRQRLDEIRRATEKERQLLALHAGRMSHSVDTSPTAPRDFALQQSASHESSRWLSLNDRAMEMHALDEQLTLEERDLDKQFFELDRRLNAAERRKTELLSQLTLLQHREALIKKQEEQLEEEETGAERETRLLETFAQEVDEEQRSHNVRVSEKRGRIDVAKTAARDQQKKRESLEARTRSHVDEIQDRIRHHRTELMNRTSALNDKERWLRQEELRIREEELSAIYRLRKEIESMTLSLSGGDATRQ</sequence>
<dbReference type="VEuPathDB" id="TriTrypDB:TM35_000411100"/>
<dbReference type="OrthoDB" id="249199at2759"/>
<dbReference type="RefSeq" id="XP_028878806.1">
    <property type="nucleotide sequence ID" value="XM_029029818.1"/>
</dbReference>
<comment type="caution">
    <text evidence="3">The sequence shown here is derived from an EMBL/GenBank/DDBJ whole genome shotgun (WGS) entry which is preliminary data.</text>
</comment>
<evidence type="ECO:0000256" key="1">
    <source>
        <dbReference type="SAM" id="Coils"/>
    </source>
</evidence>